<sequence>MESLMWNNKNWLHEDQEFSPKRRVDNKISWQRPHIIGSFHSRKMKRTVEYHSLNECLFYYFLEVDVSTLYYYVQPVEVPIPYKTKKLEKKILVTCA</sequence>
<name>A0A8I1IQZ2_PAEPO</name>
<evidence type="ECO:0000313" key="2">
    <source>
        <dbReference type="Proteomes" id="UP000650605"/>
    </source>
</evidence>
<dbReference type="AlphaFoldDB" id="A0A8I1IQZ2"/>
<gene>
    <name evidence="1" type="ORF">JDW19_12300</name>
</gene>
<protein>
    <submittedName>
        <fullName evidence="1">Uncharacterized protein</fullName>
    </submittedName>
</protein>
<dbReference type="Proteomes" id="UP000650605">
    <property type="component" value="Unassembled WGS sequence"/>
</dbReference>
<organism evidence="1 2">
    <name type="scientific">Paenibacillus polymyxa</name>
    <name type="common">Bacillus polymyxa</name>
    <dbReference type="NCBI Taxonomy" id="1406"/>
    <lineage>
        <taxon>Bacteria</taxon>
        <taxon>Bacillati</taxon>
        <taxon>Bacillota</taxon>
        <taxon>Bacilli</taxon>
        <taxon>Bacillales</taxon>
        <taxon>Paenibacillaceae</taxon>
        <taxon>Paenibacillus</taxon>
    </lineage>
</organism>
<reference evidence="1" key="1">
    <citation type="submission" date="2020-12" db="EMBL/GenBank/DDBJ databases">
        <title>Paenibacillus polymyxa LMG 27872: a double-edged sword.</title>
        <authorList>
            <person name="Langendries S."/>
            <person name="Garcia Mendez S."/>
            <person name="Beirinckx S."/>
            <person name="Viaene T."/>
            <person name="Baeyen S."/>
            <person name="Goeminne G."/>
            <person name="Willems A."/>
            <person name="Debode J."/>
            <person name="Goormachtig S."/>
        </authorList>
    </citation>
    <scope>NUCLEOTIDE SEQUENCE</scope>
    <source>
        <strain evidence="1">LMG 27872</strain>
    </source>
</reference>
<proteinExistence type="predicted"/>
<evidence type="ECO:0000313" key="1">
    <source>
        <dbReference type="EMBL" id="MBM0633916.1"/>
    </source>
</evidence>
<accession>A0A8I1IQZ2</accession>
<comment type="caution">
    <text evidence="1">The sequence shown here is derived from an EMBL/GenBank/DDBJ whole genome shotgun (WGS) entry which is preliminary data.</text>
</comment>
<dbReference type="EMBL" id="JAEHFQ010000005">
    <property type="protein sequence ID" value="MBM0633916.1"/>
    <property type="molecule type" value="Genomic_DNA"/>
</dbReference>
<dbReference type="RefSeq" id="WP_165148453.1">
    <property type="nucleotide sequence ID" value="NZ_JAEHFQ010000005.1"/>
</dbReference>